<keyword evidence="5" id="KW-1133">Transmembrane helix</keyword>
<dbReference type="Pfam" id="PF00015">
    <property type="entry name" value="MCPsignal"/>
    <property type="match status" value="1"/>
</dbReference>
<keyword evidence="1 3" id="KW-0807">Transducer</keyword>
<keyword evidence="5" id="KW-0812">Transmembrane</keyword>
<dbReference type="GO" id="GO:0007165">
    <property type="term" value="P:signal transduction"/>
    <property type="evidence" value="ECO:0007669"/>
    <property type="project" value="UniProtKB-KW"/>
</dbReference>
<keyword evidence="5" id="KW-0472">Membrane</keyword>
<evidence type="ECO:0000313" key="8">
    <source>
        <dbReference type="EMBL" id="TWT84192.1"/>
    </source>
</evidence>
<sequence>MKKQTVKLTIVLLVVLIGIWSIALVVQNHRTLASLQSLSDQDLKQLHDNEQRTAHTIFEAMERAVAESLQRGEMEKFSRQLADQRCIDNVMEFSLFDRDGNVSHSSNETEIGRKIEPDVARQIENSEGLTAIEKEGTIELYRPHMVVADCVRCHNTWKTGESGGVGYLKYSTASTEAAKRQAASTIAETRQDVVYGSAITLVVSLLVATVAIVWLIRRMIFIPVVQPLAAVASGFEILSKGDLTVRVENDGHNEMADAFNHFVDRLHNDIGRIAKGVRRMSSSGEMLGGSSERLAGTAAEAQQASSNTASAVEEMSVTMDSVSGSTGDMATSFRTIADAVGKLASSATDMAESADSASAQSSQAATLVSQSNETVTRLAGAAEEIGRVVEVIHGIAEQTNLLALNATIEAARAGDAGRGFAVVASEVKQLANQTAKATDDIKKRVAAIQDGSSEAITSIGEINSVIEQVDELSRLIAESTETQSSESRLIAERCGECLSSADSVSQCVNESASATREIAESVTRLDQSSRVTAEEAQRTQVAGTEINDLAHDIEALVTVFKL</sequence>
<dbReference type="RefSeq" id="WP_146401786.1">
    <property type="nucleotide sequence ID" value="NZ_SJPJ01000001.1"/>
</dbReference>
<dbReference type="Pfam" id="PF00672">
    <property type="entry name" value="HAMP"/>
    <property type="match status" value="1"/>
</dbReference>
<evidence type="ECO:0000313" key="9">
    <source>
        <dbReference type="Proteomes" id="UP000315010"/>
    </source>
</evidence>
<dbReference type="PROSITE" id="PS50885">
    <property type="entry name" value="HAMP"/>
    <property type="match status" value="1"/>
</dbReference>
<dbReference type="Proteomes" id="UP000315010">
    <property type="component" value="Unassembled WGS sequence"/>
</dbReference>
<proteinExistence type="inferred from homology"/>
<feature type="compositionally biased region" description="Polar residues" evidence="4">
    <location>
        <begin position="300"/>
        <end position="310"/>
    </location>
</feature>
<gene>
    <name evidence="8" type="primary">pctB_2</name>
    <name evidence="8" type="ORF">CA13_56680</name>
</gene>
<dbReference type="SUPFAM" id="SSF58104">
    <property type="entry name" value="Methyl-accepting chemotaxis protein (MCP) signaling domain"/>
    <property type="match status" value="1"/>
</dbReference>
<dbReference type="PANTHER" id="PTHR32089:SF112">
    <property type="entry name" value="LYSOZYME-LIKE PROTEIN-RELATED"/>
    <property type="match status" value="1"/>
</dbReference>
<evidence type="ECO:0000256" key="2">
    <source>
        <dbReference type="ARBA" id="ARBA00029447"/>
    </source>
</evidence>
<feature type="compositionally biased region" description="Low complexity" evidence="4">
    <location>
        <begin position="281"/>
        <end position="294"/>
    </location>
</feature>
<dbReference type="PANTHER" id="PTHR32089">
    <property type="entry name" value="METHYL-ACCEPTING CHEMOTAXIS PROTEIN MCPB"/>
    <property type="match status" value="1"/>
</dbReference>
<name>A0A5C5ZA36_9BACT</name>
<dbReference type="AlphaFoldDB" id="A0A5C5ZA36"/>
<dbReference type="SMART" id="SM00283">
    <property type="entry name" value="MA"/>
    <property type="match status" value="1"/>
</dbReference>
<dbReference type="Gene3D" id="1.10.287.950">
    <property type="entry name" value="Methyl-accepting chemotaxis protein"/>
    <property type="match status" value="1"/>
</dbReference>
<feature type="domain" description="Methyl-accepting transducer" evidence="6">
    <location>
        <begin position="283"/>
        <end position="526"/>
    </location>
</feature>
<evidence type="ECO:0000256" key="5">
    <source>
        <dbReference type="SAM" id="Phobius"/>
    </source>
</evidence>
<dbReference type="GO" id="GO:0016020">
    <property type="term" value="C:membrane"/>
    <property type="evidence" value="ECO:0007669"/>
    <property type="project" value="InterPro"/>
</dbReference>
<dbReference type="OrthoDB" id="9814363at2"/>
<reference evidence="8 9" key="1">
    <citation type="submission" date="2019-02" db="EMBL/GenBank/DDBJ databases">
        <title>Deep-cultivation of Planctomycetes and their phenomic and genomic characterization uncovers novel biology.</title>
        <authorList>
            <person name="Wiegand S."/>
            <person name="Jogler M."/>
            <person name="Boedeker C."/>
            <person name="Pinto D."/>
            <person name="Vollmers J."/>
            <person name="Rivas-Marin E."/>
            <person name="Kohn T."/>
            <person name="Peeters S.H."/>
            <person name="Heuer A."/>
            <person name="Rast P."/>
            <person name="Oberbeckmann S."/>
            <person name="Bunk B."/>
            <person name="Jeske O."/>
            <person name="Meyerdierks A."/>
            <person name="Storesund J.E."/>
            <person name="Kallscheuer N."/>
            <person name="Luecker S."/>
            <person name="Lage O.M."/>
            <person name="Pohl T."/>
            <person name="Merkel B.J."/>
            <person name="Hornburger P."/>
            <person name="Mueller R.-W."/>
            <person name="Bruemmer F."/>
            <person name="Labrenz M."/>
            <person name="Spormann A.M."/>
            <person name="Op Den Camp H."/>
            <person name="Overmann J."/>
            <person name="Amann R."/>
            <person name="Jetten M.S.M."/>
            <person name="Mascher T."/>
            <person name="Medema M.H."/>
            <person name="Devos D.P."/>
            <person name="Kaster A.-K."/>
            <person name="Ovreas L."/>
            <person name="Rohde M."/>
            <person name="Galperin M.Y."/>
            <person name="Jogler C."/>
        </authorList>
    </citation>
    <scope>NUCLEOTIDE SEQUENCE [LARGE SCALE GENOMIC DNA]</scope>
    <source>
        <strain evidence="8 9">CA13</strain>
    </source>
</reference>
<feature type="region of interest" description="Disordered" evidence="4">
    <location>
        <begin position="281"/>
        <end position="311"/>
    </location>
</feature>
<keyword evidence="9" id="KW-1185">Reference proteome</keyword>
<dbReference type="PROSITE" id="PS50111">
    <property type="entry name" value="CHEMOTAXIS_TRANSDUC_2"/>
    <property type="match status" value="1"/>
</dbReference>
<evidence type="ECO:0000256" key="3">
    <source>
        <dbReference type="PROSITE-ProRule" id="PRU00284"/>
    </source>
</evidence>
<dbReference type="Gene3D" id="3.30.450.290">
    <property type="match status" value="1"/>
</dbReference>
<dbReference type="InterPro" id="IPR003660">
    <property type="entry name" value="HAMP_dom"/>
</dbReference>
<feature type="domain" description="HAMP" evidence="7">
    <location>
        <begin position="222"/>
        <end position="271"/>
    </location>
</feature>
<protein>
    <submittedName>
        <fullName evidence="8">Methyl-accepting chemotaxis protein PctB</fullName>
    </submittedName>
</protein>
<dbReference type="EMBL" id="SJPJ01000001">
    <property type="protein sequence ID" value="TWT84192.1"/>
    <property type="molecule type" value="Genomic_DNA"/>
</dbReference>
<evidence type="ECO:0000259" key="7">
    <source>
        <dbReference type="PROSITE" id="PS50885"/>
    </source>
</evidence>
<dbReference type="CDD" id="cd06225">
    <property type="entry name" value="HAMP"/>
    <property type="match status" value="1"/>
</dbReference>
<evidence type="ECO:0000259" key="6">
    <source>
        <dbReference type="PROSITE" id="PS50111"/>
    </source>
</evidence>
<organism evidence="8 9">
    <name type="scientific">Novipirellula herctigrandis</name>
    <dbReference type="NCBI Taxonomy" id="2527986"/>
    <lineage>
        <taxon>Bacteria</taxon>
        <taxon>Pseudomonadati</taxon>
        <taxon>Planctomycetota</taxon>
        <taxon>Planctomycetia</taxon>
        <taxon>Pirellulales</taxon>
        <taxon>Pirellulaceae</taxon>
        <taxon>Novipirellula</taxon>
    </lineage>
</organism>
<comment type="similarity">
    <text evidence="2">Belongs to the methyl-accepting chemotaxis (MCP) protein family.</text>
</comment>
<comment type="caution">
    <text evidence="8">The sequence shown here is derived from an EMBL/GenBank/DDBJ whole genome shotgun (WGS) entry which is preliminary data.</text>
</comment>
<dbReference type="InterPro" id="IPR004089">
    <property type="entry name" value="MCPsignal_dom"/>
</dbReference>
<accession>A0A5C5ZA36</accession>
<feature type="transmembrane region" description="Helical" evidence="5">
    <location>
        <begin position="193"/>
        <end position="216"/>
    </location>
</feature>
<evidence type="ECO:0000256" key="1">
    <source>
        <dbReference type="ARBA" id="ARBA00023224"/>
    </source>
</evidence>
<evidence type="ECO:0000256" key="4">
    <source>
        <dbReference type="SAM" id="MobiDB-lite"/>
    </source>
</evidence>